<keyword evidence="8" id="KW-0862">Zinc</keyword>
<gene>
    <name evidence="9" type="ORF">OFUS_LOCUS2976</name>
</gene>
<dbReference type="Proteomes" id="UP000749559">
    <property type="component" value="Unassembled WGS sequence"/>
</dbReference>
<keyword evidence="7" id="KW-0378">Hydrolase</keyword>
<keyword evidence="5" id="KW-0479">Metal-binding</keyword>
<dbReference type="HAMAP" id="MF_01818">
    <property type="entry name" value="RNase_Z_BN"/>
    <property type="match status" value="1"/>
</dbReference>
<keyword evidence="6" id="KW-0255">Endonuclease</keyword>
<name>A0A8S4N5J1_OWEFU</name>
<dbReference type="SUPFAM" id="SSF56281">
    <property type="entry name" value="Metallo-hydrolase/oxidoreductase"/>
    <property type="match status" value="1"/>
</dbReference>
<dbReference type="GO" id="GO:0005634">
    <property type="term" value="C:nucleus"/>
    <property type="evidence" value="ECO:0007669"/>
    <property type="project" value="TreeGrafter"/>
</dbReference>
<evidence type="ECO:0000256" key="6">
    <source>
        <dbReference type="ARBA" id="ARBA00022759"/>
    </source>
</evidence>
<dbReference type="InterPro" id="IPR036866">
    <property type="entry name" value="RibonucZ/Hydroxyglut_hydro"/>
</dbReference>
<evidence type="ECO:0000256" key="4">
    <source>
        <dbReference type="ARBA" id="ARBA00022722"/>
    </source>
</evidence>
<dbReference type="EMBL" id="CAIIXF020000001">
    <property type="protein sequence ID" value="CAH1775709.1"/>
    <property type="molecule type" value="Genomic_DNA"/>
</dbReference>
<evidence type="ECO:0000256" key="8">
    <source>
        <dbReference type="ARBA" id="ARBA00022833"/>
    </source>
</evidence>
<evidence type="ECO:0000256" key="5">
    <source>
        <dbReference type="ARBA" id="ARBA00022723"/>
    </source>
</evidence>
<evidence type="ECO:0000256" key="7">
    <source>
        <dbReference type="ARBA" id="ARBA00022801"/>
    </source>
</evidence>
<dbReference type="Pfam" id="PF23023">
    <property type="entry name" value="Anti-Pycsar_Apyc1"/>
    <property type="match status" value="1"/>
</dbReference>
<comment type="subunit">
    <text evidence="2">Homodimer.</text>
</comment>
<dbReference type="NCBIfam" id="NF000801">
    <property type="entry name" value="PRK00055.1-3"/>
    <property type="match status" value="1"/>
</dbReference>
<evidence type="ECO:0000256" key="3">
    <source>
        <dbReference type="ARBA" id="ARBA00022694"/>
    </source>
</evidence>
<dbReference type="PANTHER" id="PTHR46018">
    <property type="entry name" value="ZINC PHOSPHODIESTERASE ELAC PROTEIN 1"/>
    <property type="match status" value="1"/>
</dbReference>
<dbReference type="AlphaFoldDB" id="A0A8S4N5J1"/>
<dbReference type="GO" id="GO:0042781">
    <property type="term" value="F:3'-tRNA processing endoribonuclease activity"/>
    <property type="evidence" value="ECO:0007669"/>
    <property type="project" value="TreeGrafter"/>
</dbReference>
<accession>A0A8S4N5J1</accession>
<reference evidence="9" key="1">
    <citation type="submission" date="2022-03" db="EMBL/GenBank/DDBJ databases">
        <authorList>
            <person name="Martin C."/>
        </authorList>
    </citation>
    <scope>NUCLEOTIDE SEQUENCE</scope>
</reference>
<evidence type="ECO:0000256" key="1">
    <source>
        <dbReference type="ARBA" id="ARBA00001947"/>
    </source>
</evidence>
<dbReference type="OrthoDB" id="527344at2759"/>
<comment type="caution">
    <text evidence="9">The sequence shown here is derived from an EMBL/GenBank/DDBJ whole genome shotgun (WGS) entry which is preliminary data.</text>
</comment>
<evidence type="ECO:0000256" key="2">
    <source>
        <dbReference type="ARBA" id="ARBA00011738"/>
    </source>
</evidence>
<evidence type="ECO:0000313" key="10">
    <source>
        <dbReference type="Proteomes" id="UP000749559"/>
    </source>
</evidence>
<dbReference type="InterPro" id="IPR013471">
    <property type="entry name" value="RNase_Z/BN"/>
</dbReference>
<dbReference type="GO" id="GO:0046872">
    <property type="term" value="F:metal ion binding"/>
    <property type="evidence" value="ECO:0007669"/>
    <property type="project" value="UniProtKB-KW"/>
</dbReference>
<dbReference type="Gene3D" id="3.60.15.10">
    <property type="entry name" value="Ribonuclease Z/Hydroxyacylglutathione hydrolase-like"/>
    <property type="match status" value="1"/>
</dbReference>
<proteinExistence type="inferred from homology"/>
<sequence>MEITFLGTGSAYPTPTRGASCIIFRNDGNYWMFDCGEGSQIQLMRSSIKPGKISKIFVTHLHGDHLFGLPGLMCTISQNCPDHSEPIELYGPQGLRRYIRTSLELSRSMLGFDYVVHELMLTDIMYPPDWKDWKVDHESQGPLHPNEKLGENIVPDEQGVWQVFSDATLTVKASWLTHRVPTVGYVIEEATTTGKLDCVILKAKGVPAGPLFAKIKAGESITAPSGEIILPKDVLGPAKLGRKVVFLGDTSNSENMMSISQNASVVVHEATLENEMHENALEKGHSTPAMAAEFSKGVNAKQLILTHFSQRYRTVTQETNDEETCKSVKKLQDQAKDIFGDNVLLAEDLVTIPVHRTTKQCS</sequence>
<keyword evidence="3" id="KW-0819">tRNA processing</keyword>
<keyword evidence="4" id="KW-0540">Nuclease</keyword>
<organism evidence="9 10">
    <name type="scientific">Owenia fusiformis</name>
    <name type="common">Polychaete worm</name>
    <dbReference type="NCBI Taxonomy" id="6347"/>
    <lineage>
        <taxon>Eukaryota</taxon>
        <taxon>Metazoa</taxon>
        <taxon>Spiralia</taxon>
        <taxon>Lophotrochozoa</taxon>
        <taxon>Annelida</taxon>
        <taxon>Polychaeta</taxon>
        <taxon>Sedentaria</taxon>
        <taxon>Canalipalpata</taxon>
        <taxon>Sabellida</taxon>
        <taxon>Oweniida</taxon>
        <taxon>Oweniidae</taxon>
        <taxon>Owenia</taxon>
    </lineage>
</organism>
<comment type="cofactor">
    <cofactor evidence="1">
        <name>Zn(2+)</name>
        <dbReference type="ChEBI" id="CHEBI:29105"/>
    </cofactor>
</comment>
<evidence type="ECO:0000313" key="9">
    <source>
        <dbReference type="EMBL" id="CAH1775709.1"/>
    </source>
</evidence>
<protein>
    <submittedName>
        <fullName evidence="9">Uncharacterized protein</fullName>
    </submittedName>
</protein>
<dbReference type="PANTHER" id="PTHR46018:SF2">
    <property type="entry name" value="ZINC PHOSPHODIESTERASE ELAC PROTEIN 1"/>
    <property type="match status" value="1"/>
</dbReference>
<dbReference type="CDD" id="cd07717">
    <property type="entry name" value="RNaseZ_ZiPD-like_MBL-fold"/>
    <property type="match status" value="1"/>
</dbReference>
<keyword evidence="10" id="KW-1185">Reference proteome</keyword>